<dbReference type="AlphaFoldDB" id="A0A917QBK8"/>
<reference evidence="7 8" key="1">
    <citation type="journal article" date="2014" name="Int. J. Syst. Evol. Microbiol.">
        <title>Complete genome sequence of Corynebacterium casei LMG S-19264T (=DSM 44701T), isolated from a smear-ripened cheese.</title>
        <authorList>
            <consortium name="US DOE Joint Genome Institute (JGI-PGF)"/>
            <person name="Walter F."/>
            <person name="Albersmeier A."/>
            <person name="Kalinowski J."/>
            <person name="Ruckert C."/>
        </authorList>
    </citation>
    <scope>NUCLEOTIDE SEQUENCE [LARGE SCALE GENOMIC DNA]</scope>
    <source>
        <strain evidence="7 8">CGMCC 1.9161</strain>
    </source>
</reference>
<dbReference type="Pfam" id="PF00015">
    <property type="entry name" value="MCPsignal"/>
    <property type="match status" value="1"/>
</dbReference>
<feature type="domain" description="Methyl-accepting transducer" evidence="5">
    <location>
        <begin position="311"/>
        <end position="533"/>
    </location>
</feature>
<evidence type="ECO:0000256" key="4">
    <source>
        <dbReference type="SAM" id="Phobius"/>
    </source>
</evidence>
<dbReference type="PROSITE" id="PS50885">
    <property type="entry name" value="HAMP"/>
    <property type="match status" value="1"/>
</dbReference>
<keyword evidence="4" id="KW-0812">Transmembrane</keyword>
<dbReference type="RefSeq" id="WP_188914165.1">
    <property type="nucleotide sequence ID" value="NZ_BMMF01000009.1"/>
</dbReference>
<accession>A0A917QBK8</accession>
<proteinExistence type="inferred from homology"/>
<keyword evidence="4" id="KW-0472">Membrane</keyword>
<dbReference type="InterPro" id="IPR004089">
    <property type="entry name" value="MCPsignal_dom"/>
</dbReference>
<dbReference type="PANTHER" id="PTHR32089:SF112">
    <property type="entry name" value="LYSOZYME-LIKE PROTEIN-RELATED"/>
    <property type="match status" value="1"/>
</dbReference>
<evidence type="ECO:0000256" key="1">
    <source>
        <dbReference type="ARBA" id="ARBA00023224"/>
    </source>
</evidence>
<dbReference type="EMBL" id="BMMF01000009">
    <property type="protein sequence ID" value="GGK41738.1"/>
    <property type="molecule type" value="Genomic_DNA"/>
</dbReference>
<dbReference type="GO" id="GO:0006935">
    <property type="term" value="P:chemotaxis"/>
    <property type="evidence" value="ECO:0007669"/>
    <property type="project" value="InterPro"/>
</dbReference>
<comment type="caution">
    <text evidence="7">The sequence shown here is derived from an EMBL/GenBank/DDBJ whole genome shotgun (WGS) entry which is preliminary data.</text>
</comment>
<dbReference type="GO" id="GO:0004888">
    <property type="term" value="F:transmembrane signaling receptor activity"/>
    <property type="evidence" value="ECO:0007669"/>
    <property type="project" value="InterPro"/>
</dbReference>
<name>A0A917QBK8_9HYPH</name>
<dbReference type="PRINTS" id="PR00260">
    <property type="entry name" value="CHEMTRNSDUCR"/>
</dbReference>
<dbReference type="SMART" id="SM00283">
    <property type="entry name" value="MA"/>
    <property type="match status" value="1"/>
</dbReference>
<dbReference type="GO" id="GO:0016020">
    <property type="term" value="C:membrane"/>
    <property type="evidence" value="ECO:0007669"/>
    <property type="project" value="InterPro"/>
</dbReference>
<dbReference type="Gene3D" id="6.10.340.10">
    <property type="match status" value="1"/>
</dbReference>
<evidence type="ECO:0000259" key="5">
    <source>
        <dbReference type="PROSITE" id="PS50111"/>
    </source>
</evidence>
<sequence length="567" mass="58294">MSLLARFRIKTKILSVILILGAVSVLVGAVAVSSLSSLARATAEMDQDAHRALTAAQINASMLEIGKEQYRLVADPTQRSREAARERLAAELAILEGHLSTLETGASAAYVEQLARIRTDLELYQEGLEDVFRAAEAIRMVDFSLESIALRSAAEKNGTVAADLRETTARIAQSLADQVADAATRAEQRYRTSSTVIVTVAAIGILAGLVLGAFIAHVGIGKPLTAVVAALRRLADADYALAIPGTERADEVGDVAKAALVFKENGLEAERLRRETADQQAARLRRQEAVEAAIARFEAAAASVGAALARSSGDLSDAARSMSAAAEQTTSQATAVAAASEEAAVNVQTVAASSTQLASSVEEVGRQVSQTASVAGSAAADAGETVEKVARLNAASQRIGDIVGLIREIAEQTNLLALNATIEAARAGEAGKGFAVVAAEVKSLAAQTAKATEEIATQIRDIQEVSGDTASAIEGIAGAIRTLSGYASGIAAAVEEQNAATQEIARGVAQASAGASEVSANITGVREAAATTGTAAGRILESSGVLDEQARALSARVETFLAEVRAA</sequence>
<evidence type="ECO:0000259" key="6">
    <source>
        <dbReference type="PROSITE" id="PS50885"/>
    </source>
</evidence>
<gene>
    <name evidence="7" type="ORF">GCM10011322_31100</name>
</gene>
<keyword evidence="1 3" id="KW-0807">Transducer</keyword>
<dbReference type="InterPro" id="IPR003660">
    <property type="entry name" value="HAMP_dom"/>
</dbReference>
<feature type="domain" description="HAMP" evidence="6">
    <location>
        <begin position="218"/>
        <end position="271"/>
    </location>
</feature>
<evidence type="ECO:0000256" key="3">
    <source>
        <dbReference type="PROSITE-ProRule" id="PRU00284"/>
    </source>
</evidence>
<organism evidence="7 8">
    <name type="scientific">Salinarimonas ramus</name>
    <dbReference type="NCBI Taxonomy" id="690164"/>
    <lineage>
        <taxon>Bacteria</taxon>
        <taxon>Pseudomonadati</taxon>
        <taxon>Pseudomonadota</taxon>
        <taxon>Alphaproteobacteria</taxon>
        <taxon>Hyphomicrobiales</taxon>
        <taxon>Salinarimonadaceae</taxon>
        <taxon>Salinarimonas</taxon>
    </lineage>
</organism>
<evidence type="ECO:0000313" key="7">
    <source>
        <dbReference type="EMBL" id="GGK41738.1"/>
    </source>
</evidence>
<keyword evidence="4" id="KW-1133">Transmembrane helix</keyword>
<feature type="transmembrane region" description="Helical" evidence="4">
    <location>
        <begin position="196"/>
        <end position="216"/>
    </location>
</feature>
<dbReference type="Gene3D" id="1.10.287.950">
    <property type="entry name" value="Methyl-accepting chemotaxis protein"/>
    <property type="match status" value="1"/>
</dbReference>
<protein>
    <submittedName>
        <fullName evidence="7">Methyl-accepting chemotaxis protein</fullName>
    </submittedName>
</protein>
<dbReference type="SUPFAM" id="SSF58104">
    <property type="entry name" value="Methyl-accepting chemotaxis protein (MCP) signaling domain"/>
    <property type="match status" value="1"/>
</dbReference>
<dbReference type="PROSITE" id="PS50111">
    <property type="entry name" value="CHEMOTAXIS_TRANSDUC_2"/>
    <property type="match status" value="1"/>
</dbReference>
<dbReference type="InterPro" id="IPR004090">
    <property type="entry name" value="Chemotax_Me-accpt_rcpt"/>
</dbReference>
<dbReference type="Proteomes" id="UP000600449">
    <property type="component" value="Unassembled WGS sequence"/>
</dbReference>
<dbReference type="PANTHER" id="PTHR32089">
    <property type="entry name" value="METHYL-ACCEPTING CHEMOTAXIS PROTEIN MCPB"/>
    <property type="match status" value="1"/>
</dbReference>
<evidence type="ECO:0000256" key="2">
    <source>
        <dbReference type="ARBA" id="ARBA00029447"/>
    </source>
</evidence>
<dbReference type="GO" id="GO:0007165">
    <property type="term" value="P:signal transduction"/>
    <property type="evidence" value="ECO:0007669"/>
    <property type="project" value="UniProtKB-KW"/>
</dbReference>
<comment type="similarity">
    <text evidence="2">Belongs to the methyl-accepting chemotaxis (MCP) protein family.</text>
</comment>
<evidence type="ECO:0000313" key="8">
    <source>
        <dbReference type="Proteomes" id="UP000600449"/>
    </source>
</evidence>
<keyword evidence="8" id="KW-1185">Reference proteome</keyword>